<dbReference type="EMBL" id="FMWD01000003">
    <property type="protein sequence ID" value="SCZ55311.1"/>
    <property type="molecule type" value="Genomic_DNA"/>
</dbReference>
<evidence type="ECO:0000259" key="2">
    <source>
        <dbReference type="Pfam" id="PF09851"/>
    </source>
</evidence>
<keyword evidence="4" id="KW-1185">Reference proteome</keyword>
<dbReference type="RefSeq" id="WP_092993674.1">
    <property type="nucleotide sequence ID" value="NZ_FMWD01000003.1"/>
</dbReference>
<dbReference type="STRING" id="415747.SAMN03097708_01106"/>
<keyword evidence="1" id="KW-0472">Membrane</keyword>
<accession>A0A1G5Q1M5</accession>
<dbReference type="OrthoDB" id="1123500at2"/>
<dbReference type="InterPro" id="IPR018649">
    <property type="entry name" value="SHOCT"/>
</dbReference>
<evidence type="ECO:0000256" key="1">
    <source>
        <dbReference type="SAM" id="Phobius"/>
    </source>
</evidence>
<proteinExistence type="predicted"/>
<organism evidence="3 4">
    <name type="scientific">Thiohalomonas denitrificans</name>
    <dbReference type="NCBI Taxonomy" id="415747"/>
    <lineage>
        <taxon>Bacteria</taxon>
        <taxon>Pseudomonadati</taxon>
        <taxon>Pseudomonadota</taxon>
        <taxon>Gammaproteobacteria</taxon>
        <taxon>Thiohalomonadales</taxon>
        <taxon>Thiohalomonadaceae</taxon>
        <taxon>Thiohalomonas</taxon>
    </lineage>
</organism>
<feature type="domain" description="SHOCT" evidence="2">
    <location>
        <begin position="51"/>
        <end position="76"/>
    </location>
</feature>
<dbReference type="Pfam" id="PF09851">
    <property type="entry name" value="SHOCT"/>
    <property type="match status" value="1"/>
</dbReference>
<name>A0A1G5Q1M5_9GAMM</name>
<evidence type="ECO:0000313" key="3">
    <source>
        <dbReference type="EMBL" id="SCZ55311.1"/>
    </source>
</evidence>
<keyword evidence="1" id="KW-1133">Transmembrane helix</keyword>
<gene>
    <name evidence="3" type="ORF">SAMN03097708_01106</name>
</gene>
<keyword evidence="1" id="KW-0812">Transmembrane</keyword>
<reference evidence="3 4" key="1">
    <citation type="submission" date="2016-10" db="EMBL/GenBank/DDBJ databases">
        <authorList>
            <person name="de Groot N.N."/>
        </authorList>
    </citation>
    <scope>NUCLEOTIDE SEQUENCE [LARGE SCALE GENOMIC DNA]</scope>
    <source>
        <strain evidence="3 4">HLD2</strain>
    </source>
</reference>
<evidence type="ECO:0000313" key="4">
    <source>
        <dbReference type="Proteomes" id="UP000199648"/>
    </source>
</evidence>
<protein>
    <submittedName>
        <fullName evidence="3">Putative membrane protein</fullName>
    </submittedName>
</protein>
<dbReference type="AlphaFoldDB" id="A0A1G5Q1M5"/>
<feature type="transmembrane region" description="Helical" evidence="1">
    <location>
        <begin position="12"/>
        <end position="35"/>
    </location>
</feature>
<dbReference type="Proteomes" id="UP000199648">
    <property type="component" value="Unassembled WGS sequence"/>
</dbReference>
<sequence length="78" mass="8863">MWGWDHMNGYGGWGFGWIFMILFWVLIIVAILAVVRWLSGGVAGGSGDKSALRILEERYARGEIGEDEFRRKKKDLSS</sequence>